<evidence type="ECO:0008006" key="4">
    <source>
        <dbReference type="Google" id="ProtNLM"/>
    </source>
</evidence>
<evidence type="ECO:0000256" key="1">
    <source>
        <dbReference type="SAM" id="MobiDB-lite"/>
    </source>
</evidence>
<name>A0A835FHJ4_9POAL</name>
<feature type="region of interest" description="Disordered" evidence="1">
    <location>
        <begin position="141"/>
        <end position="210"/>
    </location>
</feature>
<organism evidence="2 3">
    <name type="scientific">Digitaria exilis</name>
    <dbReference type="NCBI Taxonomy" id="1010633"/>
    <lineage>
        <taxon>Eukaryota</taxon>
        <taxon>Viridiplantae</taxon>
        <taxon>Streptophyta</taxon>
        <taxon>Embryophyta</taxon>
        <taxon>Tracheophyta</taxon>
        <taxon>Spermatophyta</taxon>
        <taxon>Magnoliopsida</taxon>
        <taxon>Liliopsida</taxon>
        <taxon>Poales</taxon>
        <taxon>Poaceae</taxon>
        <taxon>PACMAD clade</taxon>
        <taxon>Panicoideae</taxon>
        <taxon>Panicodae</taxon>
        <taxon>Paniceae</taxon>
        <taxon>Anthephorinae</taxon>
        <taxon>Digitaria</taxon>
    </lineage>
</organism>
<feature type="compositionally biased region" description="Basic and acidic residues" evidence="1">
    <location>
        <begin position="340"/>
        <end position="356"/>
    </location>
</feature>
<feature type="compositionally biased region" description="Polar residues" evidence="1">
    <location>
        <begin position="359"/>
        <end position="368"/>
    </location>
</feature>
<proteinExistence type="predicted"/>
<feature type="region of interest" description="Disordered" evidence="1">
    <location>
        <begin position="328"/>
        <end position="391"/>
    </location>
</feature>
<protein>
    <recommendedName>
        <fullName evidence="4">Protein FAM32A</fullName>
    </recommendedName>
</protein>
<feature type="compositionally biased region" description="Low complexity" evidence="1">
    <location>
        <begin position="166"/>
        <end position="176"/>
    </location>
</feature>
<sequence length="441" mass="48365">MDSAAVSFDFCELLHDYSGYDGPEAEPLHDRAVDAGTFDMSSPRCHPQKSDMPAADAVQQWSFDVDLLGIFDFDTEAQQAEPLVMDHHGDTDIVVDYMAPLDCLGLAFPTDDCLEYEAEGIGQLISAESEPQRCLAAAATVVKTPSTRGHQKRRRDAADDDDVEAAGEARGAPRRATLAAEPEHLQSAPMDDGSRRGHAPTDREPVAATPLVSCCEKRDAATQVSKAELLRAFGSVTARDVSTQAPEDEESSDDGWVDEGTELVAATPAPGDDPFSIGGSADFTAGDATVRFEIEDPFHDFYECEMSEYQNVVGGRLKLKGKALDVKEGGVKKKKKKKQHREESSQISQEELHEGGSSEIPTDPNNELTEVDKVGEEEGNPHPDYDHLTPAERRYMEQKQKIDMQKMAKVANKSHRDRIQDFNQYLANLSEHYDIPKVGPG</sequence>
<gene>
    <name evidence="2" type="ORF">HU200_011253</name>
</gene>
<evidence type="ECO:0000313" key="3">
    <source>
        <dbReference type="Proteomes" id="UP000636709"/>
    </source>
</evidence>
<keyword evidence="3" id="KW-1185">Reference proteome</keyword>
<feature type="compositionally biased region" description="Basic and acidic residues" evidence="1">
    <location>
        <begin position="192"/>
        <end position="205"/>
    </location>
</feature>
<dbReference type="PANTHER" id="PTHR13282:SF6">
    <property type="entry name" value="PROTEIN FAM32A"/>
    <property type="match status" value="1"/>
</dbReference>
<dbReference type="InterPro" id="IPR013865">
    <property type="entry name" value="FAM32A"/>
</dbReference>
<reference evidence="2" key="1">
    <citation type="submission" date="2020-07" db="EMBL/GenBank/DDBJ databases">
        <title>Genome sequence and genetic diversity analysis of an under-domesticated orphan crop, white fonio (Digitaria exilis).</title>
        <authorList>
            <person name="Bennetzen J.L."/>
            <person name="Chen S."/>
            <person name="Ma X."/>
            <person name="Wang X."/>
            <person name="Yssel A.E.J."/>
            <person name="Chaluvadi S.R."/>
            <person name="Johnson M."/>
            <person name="Gangashetty P."/>
            <person name="Hamidou F."/>
            <person name="Sanogo M.D."/>
            <person name="Zwaenepoel A."/>
            <person name="Wallace J."/>
            <person name="Van De Peer Y."/>
            <person name="Van Deynze A."/>
        </authorList>
    </citation>
    <scope>NUCLEOTIDE SEQUENCE</scope>
    <source>
        <tissue evidence="2">Leaves</tissue>
    </source>
</reference>
<feature type="compositionally biased region" description="Basic and acidic residues" evidence="1">
    <location>
        <begin position="370"/>
        <end position="391"/>
    </location>
</feature>
<dbReference type="Proteomes" id="UP000636709">
    <property type="component" value="Unassembled WGS sequence"/>
</dbReference>
<dbReference type="Pfam" id="PF08555">
    <property type="entry name" value="FAM32A"/>
    <property type="match status" value="1"/>
</dbReference>
<dbReference type="OrthoDB" id="205403at2759"/>
<accession>A0A835FHJ4</accession>
<evidence type="ECO:0000313" key="2">
    <source>
        <dbReference type="EMBL" id="KAF8755784.1"/>
    </source>
</evidence>
<dbReference type="AlphaFoldDB" id="A0A835FHJ4"/>
<dbReference type="GO" id="GO:0005730">
    <property type="term" value="C:nucleolus"/>
    <property type="evidence" value="ECO:0007669"/>
    <property type="project" value="TreeGrafter"/>
</dbReference>
<dbReference type="PANTHER" id="PTHR13282">
    <property type="entry name" value="PROTEIN FAM32A"/>
    <property type="match status" value="1"/>
</dbReference>
<comment type="caution">
    <text evidence="2">The sequence shown here is derived from an EMBL/GenBank/DDBJ whole genome shotgun (WGS) entry which is preliminary data.</text>
</comment>
<dbReference type="EMBL" id="JACEFO010000825">
    <property type="protein sequence ID" value="KAF8755784.1"/>
    <property type="molecule type" value="Genomic_DNA"/>
</dbReference>